<name>A0ABT4I4E0_9BACL</name>
<dbReference type="RefSeq" id="WP_258418363.1">
    <property type="nucleotide sequence ID" value="NZ_JAPTNG010000023.1"/>
</dbReference>
<organism evidence="1 2">
    <name type="scientific">Brevibacillus halotolerans</name>
    <dbReference type="NCBI Taxonomy" id="1507437"/>
    <lineage>
        <taxon>Bacteria</taxon>
        <taxon>Bacillati</taxon>
        <taxon>Bacillota</taxon>
        <taxon>Bacilli</taxon>
        <taxon>Bacillales</taxon>
        <taxon>Paenibacillaceae</taxon>
        <taxon>Brevibacillus</taxon>
    </lineage>
</organism>
<protein>
    <recommendedName>
        <fullName evidence="3">TMhelix containing protein</fullName>
    </recommendedName>
</protein>
<evidence type="ECO:0000313" key="2">
    <source>
        <dbReference type="Proteomes" id="UP001067708"/>
    </source>
</evidence>
<gene>
    <name evidence="1" type="ORF">O0535_22170</name>
</gene>
<reference evidence="1" key="1">
    <citation type="submission" date="2022-09" db="EMBL/GenBank/DDBJ databases">
        <title>Genome analysis and characterization of larvicidal activity of Brevibacillus strains.</title>
        <authorList>
            <person name="Patrusheva E.V."/>
            <person name="Izotova A.O."/>
            <person name="Toshchakov S.V."/>
            <person name="Sineoky S.P."/>
        </authorList>
    </citation>
    <scope>NUCLEOTIDE SEQUENCE</scope>
    <source>
        <strain evidence="1">VKPM_B-13244</strain>
    </source>
</reference>
<sequence length="98" mass="11068">MREIFGILIIPMGILLFMLLLISSDPVPTKLEVIAPAVTNYFQTDNWILDSVEGGMAAERHYIISTDKGSFKVVLDKEEKKVIKAIKNWCANQKSKGW</sequence>
<proteinExistence type="predicted"/>
<evidence type="ECO:0008006" key="3">
    <source>
        <dbReference type="Google" id="ProtNLM"/>
    </source>
</evidence>
<dbReference type="Proteomes" id="UP001067708">
    <property type="component" value="Unassembled WGS sequence"/>
</dbReference>
<evidence type="ECO:0000313" key="1">
    <source>
        <dbReference type="EMBL" id="MCZ0833417.1"/>
    </source>
</evidence>
<accession>A0ABT4I4E0</accession>
<comment type="caution">
    <text evidence="1">The sequence shown here is derived from an EMBL/GenBank/DDBJ whole genome shotgun (WGS) entry which is preliminary data.</text>
</comment>
<dbReference type="EMBL" id="JAPTNG010000023">
    <property type="protein sequence ID" value="MCZ0833417.1"/>
    <property type="molecule type" value="Genomic_DNA"/>
</dbReference>
<keyword evidence="2" id="KW-1185">Reference proteome</keyword>